<evidence type="ECO:0000313" key="5">
    <source>
        <dbReference type="Proteomes" id="UP000265200"/>
    </source>
</evidence>
<evidence type="ECO:0000256" key="2">
    <source>
        <dbReference type="ARBA" id="ARBA00022803"/>
    </source>
</evidence>
<dbReference type="Gene3D" id="1.25.40.10">
    <property type="entry name" value="Tetratricopeptide repeat domain"/>
    <property type="match status" value="3"/>
</dbReference>
<protein>
    <submittedName>
        <fullName evidence="4">Uncharacterized protein</fullName>
    </submittedName>
</protein>
<evidence type="ECO:0000313" key="4">
    <source>
        <dbReference type="Ensembl" id="ENSORLP00015000573.1"/>
    </source>
</evidence>
<keyword evidence="2" id="KW-0802">TPR repeat</keyword>
<keyword evidence="1" id="KW-0677">Repeat</keyword>
<evidence type="ECO:0000256" key="1">
    <source>
        <dbReference type="ARBA" id="ARBA00022737"/>
    </source>
</evidence>
<dbReference type="Proteomes" id="UP000265200">
    <property type="component" value="Chromosome 4"/>
</dbReference>
<dbReference type="AlphaFoldDB" id="A0A3P9GZC6"/>
<reference evidence="4 5" key="2">
    <citation type="submission" date="2017-04" db="EMBL/GenBank/DDBJ databases">
        <title>CpG methylation of centromeres and impact of large insertions on vertebrate speciation.</title>
        <authorList>
            <person name="Ichikawa K."/>
            <person name="Yoshimura J."/>
            <person name="Morishita S."/>
        </authorList>
    </citation>
    <scope>NUCLEOTIDE SEQUENCE</scope>
    <source>
        <strain evidence="4 5">HSOK</strain>
    </source>
</reference>
<reference evidence="4" key="3">
    <citation type="submission" date="2025-08" db="UniProtKB">
        <authorList>
            <consortium name="Ensembl"/>
        </authorList>
    </citation>
    <scope>IDENTIFICATION</scope>
    <source>
        <strain evidence="4">HSOK</strain>
    </source>
</reference>
<reference key="1">
    <citation type="journal article" date="2007" name="Nature">
        <title>The medaka draft genome and insights into vertebrate genome evolution.</title>
        <authorList>
            <person name="Kasahara M."/>
            <person name="Naruse K."/>
            <person name="Sasaki S."/>
            <person name="Nakatani Y."/>
            <person name="Qu W."/>
            <person name="Ahsan B."/>
            <person name="Yamada T."/>
            <person name="Nagayasu Y."/>
            <person name="Doi K."/>
            <person name="Kasai Y."/>
            <person name="Jindo T."/>
            <person name="Kobayashi D."/>
            <person name="Shimada A."/>
            <person name="Toyoda A."/>
            <person name="Kuroki Y."/>
            <person name="Fujiyama A."/>
            <person name="Sasaki T."/>
            <person name="Shimizu A."/>
            <person name="Asakawa S."/>
            <person name="Shimizu N."/>
            <person name="Hashimoto S."/>
            <person name="Yang J."/>
            <person name="Lee Y."/>
            <person name="Matsushima K."/>
            <person name="Sugano S."/>
            <person name="Sakaizumi M."/>
            <person name="Narita T."/>
            <person name="Ohishi K."/>
            <person name="Haga S."/>
            <person name="Ohta F."/>
            <person name="Nomoto H."/>
            <person name="Nogata K."/>
            <person name="Morishita T."/>
            <person name="Endo T."/>
            <person name="Shin-I T."/>
            <person name="Takeda H."/>
            <person name="Morishita S."/>
            <person name="Kohara Y."/>
        </authorList>
    </citation>
    <scope>NUCLEOTIDE SEQUENCE [LARGE SCALE GENOMIC DNA]</scope>
    <source>
        <strain>Hd-rR</strain>
    </source>
</reference>
<organism evidence="4 5">
    <name type="scientific">Oryzias latipes</name>
    <name type="common">Japanese rice fish</name>
    <name type="synonym">Japanese killifish</name>
    <dbReference type="NCBI Taxonomy" id="8090"/>
    <lineage>
        <taxon>Eukaryota</taxon>
        <taxon>Metazoa</taxon>
        <taxon>Chordata</taxon>
        <taxon>Craniata</taxon>
        <taxon>Vertebrata</taxon>
        <taxon>Euteleostomi</taxon>
        <taxon>Actinopterygii</taxon>
        <taxon>Neopterygii</taxon>
        <taxon>Teleostei</taxon>
        <taxon>Neoteleostei</taxon>
        <taxon>Acanthomorphata</taxon>
        <taxon>Ovalentaria</taxon>
        <taxon>Atherinomorphae</taxon>
        <taxon>Beloniformes</taxon>
        <taxon>Adrianichthyidae</taxon>
        <taxon>Oryziinae</taxon>
        <taxon>Oryzias</taxon>
    </lineage>
</organism>
<comment type="similarity">
    <text evidence="3">Belongs to the IFIT family.</text>
</comment>
<dbReference type="PANTHER" id="PTHR10271">
    <property type="entry name" value="INTERFERON-INDUCED PROTEIN WITH TETRATRICOPEPTIDE REPEATS"/>
    <property type="match status" value="1"/>
</dbReference>
<name>A0A3P9GZC6_ORYLA</name>
<dbReference type="SUPFAM" id="SSF48452">
    <property type="entry name" value="TPR-like"/>
    <property type="match status" value="1"/>
</dbReference>
<accession>A0A3P9GZC6</accession>
<reference evidence="4" key="4">
    <citation type="submission" date="2025-09" db="UniProtKB">
        <authorList>
            <consortium name="Ensembl"/>
        </authorList>
    </citation>
    <scope>IDENTIFICATION</scope>
    <source>
        <strain evidence="4">HSOK</strain>
    </source>
</reference>
<dbReference type="PANTHER" id="PTHR10271:SF14">
    <property type="entry name" value="INTERFERON-INDUCED PROTEIN WITH TETRATRICOPEPTIDE REPEATS-RELATED"/>
    <property type="match status" value="1"/>
</dbReference>
<evidence type="ECO:0000256" key="3">
    <source>
        <dbReference type="ARBA" id="ARBA00038336"/>
    </source>
</evidence>
<dbReference type="Ensembl" id="ENSORLT00015014123.1">
    <property type="protein sequence ID" value="ENSORLP00015000573.1"/>
    <property type="gene ID" value="ENSORLG00015001159.1"/>
</dbReference>
<sequence>KHKNAQNQTTHYHKMESKLEAIECHFTWELNPIKFRDELKDHITNRTSSWMGHIYNLLGFVYYQLYLKDEANLNFRDKALRSFNQAKDTFCLLRNNAEGPWLVVNYGNLAWLYHKLGDDEEAQRYLSKIDALTSEHPPPEVYAEKAWNLMKYGKTQKLLAMYYFNKAIKMQPDRVEWQTSSVVNLVNISKDLGEVISADLWEEIREAKERDPASMYLAAYDLIRRAKTGEDIKDEARKLARMIFDKPLTKYSGIEPLQSLFEDHLSIDDLINVAEEALKRHPEARLNKRCTANFYKTKIFHTEYNSPEVINRSISLHLEVIRLYPKTSWKKQIYLAGIYAKTNQQDKAKQKFEELLQKAHNQDHEEKQMLYYYYARNLYFNHKEREESTRYYMEAARIPHKSFYRDRSIKALEKIQNQNKHPMREEVTRFLAELPTLD</sequence>
<proteinExistence type="inferred from homology"/>
<dbReference type="InterPro" id="IPR011990">
    <property type="entry name" value="TPR-like_helical_dom_sf"/>
</dbReference>